<dbReference type="EMBL" id="DXCV01000036">
    <property type="protein sequence ID" value="HIY88019.1"/>
    <property type="molecule type" value="Genomic_DNA"/>
</dbReference>
<dbReference type="Proteomes" id="UP000886851">
    <property type="component" value="Unassembled WGS sequence"/>
</dbReference>
<proteinExistence type="predicted"/>
<sequence>MKPKQQIIVSLTSFPAAIPYAVQAIRSILNGSLLPDKIVLYLDTQKFPGEVLPPELEALKSESPLLEVRFDPAEIRSYKKLIPALRDFPEDIIVTIDDDIDYHPNMLRDLVRFHRQLPDVILAHRVRRVKLNEPYSKWRKYKWYDFIFKRIHRSHLAMQTGVGGVLYPPHSLDEAMLDPVQYMTLAPTNDDVWFWAAAVSKGTFVVPLPNGQRTAKGVGKSSEYALMTINLKPGDDRNREALNKILERYPSIKQRLENEKQER</sequence>
<dbReference type="InterPro" id="IPR029044">
    <property type="entry name" value="Nucleotide-diphossugar_trans"/>
</dbReference>
<dbReference type="AlphaFoldDB" id="A0A9D1ZGL9"/>
<gene>
    <name evidence="1" type="ORF">H9824_04855</name>
</gene>
<organism evidence="1 2">
    <name type="scientific">Candidatus Bacteroides pullicola</name>
    <dbReference type="NCBI Taxonomy" id="2838475"/>
    <lineage>
        <taxon>Bacteria</taxon>
        <taxon>Pseudomonadati</taxon>
        <taxon>Bacteroidota</taxon>
        <taxon>Bacteroidia</taxon>
        <taxon>Bacteroidales</taxon>
        <taxon>Bacteroidaceae</taxon>
        <taxon>Bacteroides</taxon>
    </lineage>
</organism>
<name>A0A9D1ZGL9_9BACE</name>
<accession>A0A9D1ZGL9</accession>
<evidence type="ECO:0000313" key="2">
    <source>
        <dbReference type="Proteomes" id="UP000886851"/>
    </source>
</evidence>
<dbReference type="SUPFAM" id="SSF53448">
    <property type="entry name" value="Nucleotide-diphospho-sugar transferases"/>
    <property type="match status" value="1"/>
</dbReference>
<evidence type="ECO:0000313" key="1">
    <source>
        <dbReference type="EMBL" id="HIY88019.1"/>
    </source>
</evidence>
<protein>
    <submittedName>
        <fullName evidence="1">Glycosyltransferase</fullName>
    </submittedName>
</protein>
<reference evidence="1" key="1">
    <citation type="journal article" date="2021" name="PeerJ">
        <title>Extensive microbial diversity within the chicken gut microbiome revealed by metagenomics and culture.</title>
        <authorList>
            <person name="Gilroy R."/>
            <person name="Ravi A."/>
            <person name="Getino M."/>
            <person name="Pursley I."/>
            <person name="Horton D.L."/>
            <person name="Alikhan N.F."/>
            <person name="Baker D."/>
            <person name="Gharbi K."/>
            <person name="Hall N."/>
            <person name="Watson M."/>
            <person name="Adriaenssens E.M."/>
            <person name="Foster-Nyarko E."/>
            <person name="Jarju S."/>
            <person name="Secka A."/>
            <person name="Antonio M."/>
            <person name="Oren A."/>
            <person name="Chaudhuri R.R."/>
            <person name="La Ragione R."/>
            <person name="Hildebrand F."/>
            <person name="Pallen M.J."/>
        </authorList>
    </citation>
    <scope>NUCLEOTIDE SEQUENCE</scope>
    <source>
        <strain evidence="1">Gambia2-208</strain>
    </source>
</reference>
<comment type="caution">
    <text evidence="1">The sequence shown here is derived from an EMBL/GenBank/DDBJ whole genome shotgun (WGS) entry which is preliminary data.</text>
</comment>
<reference evidence="1" key="2">
    <citation type="submission" date="2021-04" db="EMBL/GenBank/DDBJ databases">
        <authorList>
            <person name="Gilroy R."/>
        </authorList>
    </citation>
    <scope>NUCLEOTIDE SEQUENCE</scope>
    <source>
        <strain evidence="1">Gambia2-208</strain>
    </source>
</reference>